<dbReference type="EMBL" id="JABXWR010000001">
    <property type="protein sequence ID" value="NVO67181.1"/>
    <property type="molecule type" value="Genomic_DNA"/>
</dbReference>
<feature type="transmembrane region" description="Helical" evidence="9">
    <location>
        <begin position="77"/>
        <end position="94"/>
    </location>
</feature>
<name>A0A7K4HPK2_9EURY</name>
<dbReference type="GO" id="GO:0016020">
    <property type="term" value="C:membrane"/>
    <property type="evidence" value="ECO:0007669"/>
    <property type="project" value="UniProtKB-SubCell"/>
</dbReference>
<dbReference type="InterPro" id="IPR001204">
    <property type="entry name" value="Phos_transporter"/>
</dbReference>
<evidence type="ECO:0000256" key="7">
    <source>
        <dbReference type="ARBA" id="ARBA00022989"/>
    </source>
</evidence>
<comment type="subcellular location">
    <subcellularLocation>
        <location evidence="2">Membrane</location>
        <topology evidence="2">Multi-pass membrane protein</topology>
    </subcellularLocation>
</comment>
<dbReference type="AlphaFoldDB" id="A0A7K4HPK2"/>
<feature type="transmembrane region" description="Helical" evidence="9">
    <location>
        <begin position="314"/>
        <end position="336"/>
    </location>
</feature>
<keyword evidence="5" id="KW-0592">Phosphate transport</keyword>
<dbReference type="RefSeq" id="WP_176788803.1">
    <property type="nucleotide sequence ID" value="NZ_JABXWR010000001.1"/>
</dbReference>
<keyword evidence="6 9" id="KW-0812">Transmembrane</keyword>
<gene>
    <name evidence="10" type="ORF">HWN36_07640</name>
</gene>
<feature type="transmembrane region" description="Helical" evidence="9">
    <location>
        <begin position="228"/>
        <end position="248"/>
    </location>
</feature>
<evidence type="ECO:0000256" key="2">
    <source>
        <dbReference type="ARBA" id="ARBA00004141"/>
    </source>
</evidence>
<feature type="transmembrane region" description="Helical" evidence="9">
    <location>
        <begin position="106"/>
        <end position="129"/>
    </location>
</feature>
<feature type="transmembrane region" description="Helical" evidence="9">
    <location>
        <begin position="178"/>
        <end position="199"/>
    </location>
</feature>
<sequence>MLDVAAITILLAFAFTFTNGFQDASSVAATLVASRSATPKKGIVLVAGMSFLGAVLGGSAVAFTLSGLLTLDPGVQTLWVLLAAILSATLWNLATWSYGLPSSSTHALIGGLIGAGMAAAGMGSVYWGIEELLAPQPEVVGLVKILVFFVASVFVGFSVSYLMRRTTRLLLRNAKKTVTWRIVSLNRITAALMAFFNGANDSQKQLGIIALVLFAAGESAVVEVPLWARLTCAVLLALGTLGGGWRIMRTLGRRIFKIEPIHSFDSQVSSAATIALSTLAGAPISSTHVITTSVIGVGAAENPQRVHWRVGKDIVAAMVVTIPGTALSGALVYFVISLFTGA</sequence>
<organism evidence="10 11">
    <name type="scientific">Methanofollis tationis</name>
    <dbReference type="NCBI Taxonomy" id="81417"/>
    <lineage>
        <taxon>Archaea</taxon>
        <taxon>Methanobacteriati</taxon>
        <taxon>Methanobacteriota</taxon>
        <taxon>Stenosarchaea group</taxon>
        <taxon>Methanomicrobia</taxon>
        <taxon>Methanomicrobiales</taxon>
        <taxon>Methanomicrobiaceae</taxon>
        <taxon>Methanofollis</taxon>
    </lineage>
</organism>
<reference evidence="10 11" key="1">
    <citation type="submission" date="2020-06" db="EMBL/GenBank/DDBJ databases">
        <title>Methanofollis fontis sp. nov., a methanogen isolated from marine sediments near a cold seep at Four-Way Closure Ridge offshore southwestern Taiwan.</title>
        <authorList>
            <person name="Chen S.-C."/>
            <person name="Teng N.-H."/>
            <person name="Lin Y.-S."/>
            <person name="Lai M.-C."/>
            <person name="Chen H.-H."/>
            <person name="Wang C.-C."/>
        </authorList>
    </citation>
    <scope>NUCLEOTIDE SEQUENCE [LARGE SCALE GENOMIC DNA]</scope>
    <source>
        <strain evidence="10 11">DSM 2702</strain>
    </source>
</reference>
<keyword evidence="7 9" id="KW-1133">Transmembrane helix</keyword>
<dbReference type="Pfam" id="PF01384">
    <property type="entry name" value="PHO4"/>
    <property type="match status" value="1"/>
</dbReference>
<protein>
    <submittedName>
        <fullName evidence="10">Inorganic phosphate transporter</fullName>
    </submittedName>
</protein>
<dbReference type="PANTHER" id="PTHR11101">
    <property type="entry name" value="PHOSPHATE TRANSPORTER"/>
    <property type="match status" value="1"/>
</dbReference>
<dbReference type="GO" id="GO:0035435">
    <property type="term" value="P:phosphate ion transmembrane transport"/>
    <property type="evidence" value="ECO:0007669"/>
    <property type="project" value="TreeGrafter"/>
</dbReference>
<comment type="similarity">
    <text evidence="3">Belongs to the inorganic phosphate transporter (PiT) (TC 2.A.20) family.</text>
</comment>
<proteinExistence type="inferred from homology"/>
<dbReference type="PANTHER" id="PTHR11101:SF80">
    <property type="entry name" value="PHOSPHATE TRANSPORTER"/>
    <property type="match status" value="1"/>
</dbReference>
<evidence type="ECO:0000256" key="8">
    <source>
        <dbReference type="ARBA" id="ARBA00023136"/>
    </source>
</evidence>
<evidence type="ECO:0000256" key="4">
    <source>
        <dbReference type="ARBA" id="ARBA00022448"/>
    </source>
</evidence>
<keyword evidence="11" id="KW-1185">Reference proteome</keyword>
<evidence type="ECO:0000256" key="3">
    <source>
        <dbReference type="ARBA" id="ARBA00009916"/>
    </source>
</evidence>
<feature type="transmembrane region" description="Helical" evidence="9">
    <location>
        <begin position="141"/>
        <end position="163"/>
    </location>
</feature>
<evidence type="ECO:0000256" key="9">
    <source>
        <dbReference type="SAM" id="Phobius"/>
    </source>
</evidence>
<keyword evidence="8 9" id="KW-0472">Membrane</keyword>
<dbReference type="Proteomes" id="UP000570823">
    <property type="component" value="Unassembled WGS sequence"/>
</dbReference>
<dbReference type="GO" id="GO:0005315">
    <property type="term" value="F:phosphate transmembrane transporter activity"/>
    <property type="evidence" value="ECO:0007669"/>
    <property type="project" value="InterPro"/>
</dbReference>
<comment type="function">
    <text evidence="1">Potential transporter for phosphate.</text>
</comment>
<dbReference type="OrthoDB" id="101311at2157"/>
<evidence type="ECO:0000256" key="5">
    <source>
        <dbReference type="ARBA" id="ARBA00022592"/>
    </source>
</evidence>
<accession>A0A7K4HPK2</accession>
<evidence type="ECO:0000313" key="10">
    <source>
        <dbReference type="EMBL" id="NVO67181.1"/>
    </source>
</evidence>
<keyword evidence="4" id="KW-0813">Transport</keyword>
<evidence type="ECO:0000256" key="1">
    <source>
        <dbReference type="ARBA" id="ARBA00001981"/>
    </source>
</evidence>
<comment type="caution">
    <text evidence="10">The sequence shown here is derived from an EMBL/GenBank/DDBJ whole genome shotgun (WGS) entry which is preliminary data.</text>
</comment>
<feature type="transmembrane region" description="Helical" evidence="9">
    <location>
        <begin position="43"/>
        <end position="65"/>
    </location>
</feature>
<evidence type="ECO:0000313" key="11">
    <source>
        <dbReference type="Proteomes" id="UP000570823"/>
    </source>
</evidence>
<evidence type="ECO:0000256" key="6">
    <source>
        <dbReference type="ARBA" id="ARBA00022692"/>
    </source>
</evidence>